<feature type="transmembrane region" description="Helical" evidence="1">
    <location>
        <begin position="59"/>
        <end position="78"/>
    </location>
</feature>
<dbReference type="Proteomes" id="UP000230084">
    <property type="component" value="Unassembled WGS sequence"/>
</dbReference>
<keyword evidence="1" id="KW-0812">Transmembrane</keyword>
<name>A0A2H0RN20_9BACT</name>
<sequence>MKIATPVCLDCLGTQEVRERVLSTRALYGMLDVLLSAIGVMIVLGMLWCFDWIKIQHLAGTFVICSLVCVVLVVRLVVHSQARQELFGLLAYRLPSSNTHVHQVTELVDAEWMFNYLRHSAIRALWVCVHLRHDDRVTQAPIYLLYVGAHRQKHYRPTGFVLFLEGGRPRRILRNEEAYAVDTFQEAFDLVTNHMCTDPGLLQLVGATPPFRLS</sequence>
<evidence type="ECO:0000313" key="2">
    <source>
        <dbReference type="EMBL" id="PIR47903.1"/>
    </source>
</evidence>
<accession>A0A2H0RN20</accession>
<feature type="transmembrane region" description="Helical" evidence="1">
    <location>
        <begin position="27"/>
        <end position="53"/>
    </location>
</feature>
<comment type="caution">
    <text evidence="2">The sequence shown here is derived from an EMBL/GenBank/DDBJ whole genome shotgun (WGS) entry which is preliminary data.</text>
</comment>
<dbReference type="EMBL" id="PCYM01000001">
    <property type="protein sequence ID" value="PIR47903.1"/>
    <property type="molecule type" value="Genomic_DNA"/>
</dbReference>
<protein>
    <submittedName>
        <fullName evidence="2">Uncharacterized protein</fullName>
    </submittedName>
</protein>
<organism evidence="2 3">
    <name type="scientific">Candidatus Uhrbacteria bacterium CG10_big_fil_rev_8_21_14_0_10_50_16</name>
    <dbReference type="NCBI Taxonomy" id="1975039"/>
    <lineage>
        <taxon>Bacteria</taxon>
        <taxon>Candidatus Uhriibacteriota</taxon>
    </lineage>
</organism>
<dbReference type="AlphaFoldDB" id="A0A2H0RN20"/>
<proteinExistence type="predicted"/>
<evidence type="ECO:0000313" key="3">
    <source>
        <dbReference type="Proteomes" id="UP000230084"/>
    </source>
</evidence>
<keyword evidence="1" id="KW-1133">Transmembrane helix</keyword>
<gene>
    <name evidence="2" type="ORF">COV06_00685</name>
</gene>
<keyword evidence="1" id="KW-0472">Membrane</keyword>
<evidence type="ECO:0000256" key="1">
    <source>
        <dbReference type="SAM" id="Phobius"/>
    </source>
</evidence>
<reference evidence="2 3" key="1">
    <citation type="submission" date="2017-09" db="EMBL/GenBank/DDBJ databases">
        <title>Depth-based differentiation of microbial function through sediment-hosted aquifers and enrichment of novel symbionts in the deep terrestrial subsurface.</title>
        <authorList>
            <person name="Probst A.J."/>
            <person name="Ladd B."/>
            <person name="Jarett J.K."/>
            <person name="Geller-Mcgrath D.E."/>
            <person name="Sieber C.M."/>
            <person name="Emerson J.B."/>
            <person name="Anantharaman K."/>
            <person name="Thomas B.C."/>
            <person name="Malmstrom R."/>
            <person name="Stieglmeier M."/>
            <person name="Klingl A."/>
            <person name="Woyke T."/>
            <person name="Ryan C.M."/>
            <person name="Banfield J.F."/>
        </authorList>
    </citation>
    <scope>NUCLEOTIDE SEQUENCE [LARGE SCALE GENOMIC DNA]</scope>
    <source>
        <strain evidence="2">CG10_big_fil_rev_8_21_14_0_10_50_16</strain>
    </source>
</reference>